<feature type="compositionally biased region" description="Basic and acidic residues" evidence="2">
    <location>
        <begin position="153"/>
        <end position="172"/>
    </location>
</feature>
<feature type="region of interest" description="Disordered" evidence="2">
    <location>
        <begin position="109"/>
        <end position="131"/>
    </location>
</feature>
<evidence type="ECO:0000256" key="1">
    <source>
        <dbReference type="ARBA" id="ARBA00010835"/>
    </source>
</evidence>
<evidence type="ECO:0000313" key="4">
    <source>
        <dbReference type="EMBL" id="KAJ9148503.1"/>
    </source>
</evidence>
<gene>
    <name evidence="4" type="ORF">NKR23_g4863</name>
</gene>
<accession>A0AA38VUL2</accession>
<keyword evidence="5" id="KW-1185">Reference proteome</keyword>
<dbReference type="Proteomes" id="UP001174694">
    <property type="component" value="Unassembled WGS sequence"/>
</dbReference>
<dbReference type="InterPro" id="IPR052104">
    <property type="entry name" value="Mito_Release_Factor_mL62"/>
</dbReference>
<dbReference type="SUPFAM" id="SSF75620">
    <property type="entry name" value="Release factor"/>
    <property type="match status" value="1"/>
</dbReference>
<name>A0AA38VUL2_9PEZI</name>
<dbReference type="InterPro" id="IPR000352">
    <property type="entry name" value="Pep_chain_release_fac_I"/>
</dbReference>
<dbReference type="Gene3D" id="3.30.160.20">
    <property type="match status" value="1"/>
</dbReference>
<feature type="region of interest" description="Disordered" evidence="2">
    <location>
        <begin position="146"/>
        <end position="192"/>
    </location>
</feature>
<dbReference type="GO" id="GO:0070126">
    <property type="term" value="P:mitochondrial translational termination"/>
    <property type="evidence" value="ECO:0007669"/>
    <property type="project" value="TreeGrafter"/>
</dbReference>
<dbReference type="Pfam" id="PF00472">
    <property type="entry name" value="RF-1"/>
    <property type="match status" value="1"/>
</dbReference>
<dbReference type="AlphaFoldDB" id="A0AA38VUL2"/>
<comment type="caution">
    <text evidence="4">The sequence shown here is derived from an EMBL/GenBank/DDBJ whole genome shotgun (WGS) entry which is preliminary data.</text>
</comment>
<comment type="similarity">
    <text evidence="1">Belongs to the prokaryotic/mitochondrial release factor family.</text>
</comment>
<dbReference type="PANTHER" id="PTHR11075">
    <property type="entry name" value="PEPTIDE CHAIN RELEASE FACTOR"/>
    <property type="match status" value="1"/>
</dbReference>
<feature type="compositionally biased region" description="Polar residues" evidence="2">
    <location>
        <begin position="117"/>
        <end position="127"/>
    </location>
</feature>
<dbReference type="GO" id="GO:0016150">
    <property type="term" value="F:translation release factor activity, codon nonspecific"/>
    <property type="evidence" value="ECO:0007669"/>
    <property type="project" value="TreeGrafter"/>
</dbReference>
<dbReference type="EMBL" id="JANBVO010000012">
    <property type="protein sequence ID" value="KAJ9148503.1"/>
    <property type="molecule type" value="Genomic_DNA"/>
</dbReference>
<reference evidence="4" key="1">
    <citation type="submission" date="2022-07" db="EMBL/GenBank/DDBJ databases">
        <title>Fungi with potential for degradation of polypropylene.</title>
        <authorList>
            <person name="Gostincar C."/>
        </authorList>
    </citation>
    <scope>NUCLEOTIDE SEQUENCE</scope>
    <source>
        <strain evidence="4">EXF-13308</strain>
    </source>
</reference>
<feature type="domain" description="Prokaryotic-type class I peptide chain release factors" evidence="3">
    <location>
        <begin position="61"/>
        <end position="185"/>
    </location>
</feature>
<sequence length="192" mass="21856">MRPLLLRPFSLQQHARLFQPLLCSRSARYQAHDAGFDIEQLAEARKWHGSFQLADIPKGSTTFARSSGPGGQHVNKTETKAMTSWPVSDLLSVLPKLMHPRIRSSRYYSKSHDAISIQAQTQRSRTANAEENREKLFEELRRIYQEAIPGESDPSKQKKYEAVEKSFHEARVKAKKQQSSKKASRRGGSGDY</sequence>
<dbReference type="InterPro" id="IPR045853">
    <property type="entry name" value="Pep_chain_release_fac_I_sf"/>
</dbReference>
<evidence type="ECO:0000256" key="2">
    <source>
        <dbReference type="SAM" id="MobiDB-lite"/>
    </source>
</evidence>
<evidence type="ECO:0000259" key="3">
    <source>
        <dbReference type="Pfam" id="PF00472"/>
    </source>
</evidence>
<protein>
    <recommendedName>
        <fullName evidence="3">Prokaryotic-type class I peptide chain release factors domain-containing protein</fullName>
    </recommendedName>
</protein>
<proteinExistence type="inferred from homology"/>
<dbReference type="GO" id="GO:0004045">
    <property type="term" value="F:peptidyl-tRNA hydrolase activity"/>
    <property type="evidence" value="ECO:0007669"/>
    <property type="project" value="TreeGrafter"/>
</dbReference>
<dbReference type="GO" id="GO:0005762">
    <property type="term" value="C:mitochondrial large ribosomal subunit"/>
    <property type="evidence" value="ECO:0007669"/>
    <property type="project" value="TreeGrafter"/>
</dbReference>
<feature type="compositionally biased region" description="Basic residues" evidence="2">
    <location>
        <begin position="173"/>
        <end position="185"/>
    </location>
</feature>
<evidence type="ECO:0000313" key="5">
    <source>
        <dbReference type="Proteomes" id="UP001174694"/>
    </source>
</evidence>
<organism evidence="4 5">
    <name type="scientific">Pleurostoma richardsiae</name>
    <dbReference type="NCBI Taxonomy" id="41990"/>
    <lineage>
        <taxon>Eukaryota</taxon>
        <taxon>Fungi</taxon>
        <taxon>Dikarya</taxon>
        <taxon>Ascomycota</taxon>
        <taxon>Pezizomycotina</taxon>
        <taxon>Sordariomycetes</taxon>
        <taxon>Sordariomycetidae</taxon>
        <taxon>Calosphaeriales</taxon>
        <taxon>Pleurostomataceae</taxon>
        <taxon>Pleurostoma</taxon>
    </lineage>
</organism>
<dbReference type="PANTHER" id="PTHR11075:SF54">
    <property type="entry name" value="LARGE RIBOSOMAL SUBUNIT PROTEIN ML62"/>
    <property type="match status" value="1"/>
</dbReference>